<gene>
    <name evidence="6" type="ORF">JFL75_17680</name>
</gene>
<dbReference type="RefSeq" id="WP_215626041.1">
    <property type="nucleotide sequence ID" value="NZ_CP067089.2"/>
</dbReference>
<dbReference type="InterPro" id="IPR009057">
    <property type="entry name" value="Homeodomain-like_sf"/>
</dbReference>
<dbReference type="EMBL" id="CP067089">
    <property type="protein sequence ID" value="QQO08735.1"/>
    <property type="molecule type" value="Genomic_DNA"/>
</dbReference>
<proteinExistence type="predicted"/>
<accession>A0A7T8BA84</accession>
<evidence type="ECO:0000313" key="7">
    <source>
        <dbReference type="Proteomes" id="UP000595917"/>
    </source>
</evidence>
<feature type="DNA-binding region" description="H-T-H motif" evidence="4">
    <location>
        <begin position="27"/>
        <end position="46"/>
    </location>
</feature>
<evidence type="ECO:0000256" key="4">
    <source>
        <dbReference type="PROSITE-ProRule" id="PRU00335"/>
    </source>
</evidence>
<evidence type="ECO:0000256" key="2">
    <source>
        <dbReference type="ARBA" id="ARBA00023125"/>
    </source>
</evidence>
<evidence type="ECO:0000259" key="5">
    <source>
        <dbReference type="PROSITE" id="PS50977"/>
    </source>
</evidence>
<keyword evidence="7" id="KW-1185">Reference proteome</keyword>
<keyword evidence="3" id="KW-0804">Transcription</keyword>
<keyword evidence="2 4" id="KW-0238">DNA-binding</keyword>
<dbReference type="InterPro" id="IPR001647">
    <property type="entry name" value="HTH_TetR"/>
</dbReference>
<sequence>MERGNTKQRILDASLDLFSVQGFDGVSIKEIAGRVGIKDSSLYKHFPSKQAIFDTLFEEMNTRFEETVASYRLPQGEIRKVAKEYGRNDLTWLKKACEAVFLFFLKDPRASKFRRLLMIEQYKNGAAAAAFRSWFTDAAMEFQTALFTEMIKQGAFRKGPPATMALQFYAPFYLLLFQYDTMPEKTGEALAVLMAHVEQFAAVYQIPQKERKK</sequence>
<evidence type="ECO:0000313" key="6">
    <source>
        <dbReference type="EMBL" id="QQO08735.1"/>
    </source>
</evidence>
<dbReference type="KEGG" id="bhc:JFL75_17680"/>
<organism evidence="6 7">
    <name type="scientific">Breznakiella homolactica</name>
    <dbReference type="NCBI Taxonomy" id="2798577"/>
    <lineage>
        <taxon>Bacteria</taxon>
        <taxon>Pseudomonadati</taxon>
        <taxon>Spirochaetota</taxon>
        <taxon>Spirochaetia</taxon>
        <taxon>Spirochaetales</taxon>
        <taxon>Breznakiellaceae</taxon>
        <taxon>Breznakiella</taxon>
    </lineage>
</organism>
<dbReference type="AlphaFoldDB" id="A0A7T8BA84"/>
<dbReference type="PROSITE" id="PS50977">
    <property type="entry name" value="HTH_TETR_2"/>
    <property type="match status" value="1"/>
</dbReference>
<reference evidence="6" key="1">
    <citation type="submission" date="2021-01" db="EMBL/GenBank/DDBJ databases">
        <title>Description of Breznakiella homolactica.</title>
        <authorList>
            <person name="Song Y."/>
            <person name="Brune A."/>
        </authorList>
    </citation>
    <scope>NUCLEOTIDE SEQUENCE</scope>
    <source>
        <strain evidence="6">RmG30</strain>
    </source>
</reference>
<dbReference type="Gene3D" id="1.10.357.10">
    <property type="entry name" value="Tetracycline Repressor, domain 2"/>
    <property type="match status" value="1"/>
</dbReference>
<dbReference type="SUPFAM" id="SSF48498">
    <property type="entry name" value="Tetracyclin repressor-like, C-terminal domain"/>
    <property type="match status" value="1"/>
</dbReference>
<keyword evidence="1" id="KW-0805">Transcription regulation</keyword>
<dbReference type="PRINTS" id="PR00455">
    <property type="entry name" value="HTHTETR"/>
</dbReference>
<dbReference type="GO" id="GO:0000976">
    <property type="term" value="F:transcription cis-regulatory region binding"/>
    <property type="evidence" value="ECO:0007669"/>
    <property type="project" value="TreeGrafter"/>
</dbReference>
<dbReference type="PANTHER" id="PTHR30055">
    <property type="entry name" value="HTH-TYPE TRANSCRIPTIONAL REGULATOR RUTR"/>
    <property type="match status" value="1"/>
</dbReference>
<dbReference type="GO" id="GO:0003700">
    <property type="term" value="F:DNA-binding transcription factor activity"/>
    <property type="evidence" value="ECO:0007669"/>
    <property type="project" value="TreeGrafter"/>
</dbReference>
<dbReference type="InterPro" id="IPR036271">
    <property type="entry name" value="Tet_transcr_reg_TetR-rel_C_sf"/>
</dbReference>
<evidence type="ECO:0000256" key="1">
    <source>
        <dbReference type="ARBA" id="ARBA00023015"/>
    </source>
</evidence>
<name>A0A7T8BA84_9SPIR</name>
<dbReference type="Pfam" id="PF00440">
    <property type="entry name" value="TetR_N"/>
    <property type="match status" value="1"/>
</dbReference>
<dbReference type="Proteomes" id="UP000595917">
    <property type="component" value="Chromosome"/>
</dbReference>
<dbReference type="InterPro" id="IPR050109">
    <property type="entry name" value="HTH-type_TetR-like_transc_reg"/>
</dbReference>
<evidence type="ECO:0000256" key="3">
    <source>
        <dbReference type="ARBA" id="ARBA00023163"/>
    </source>
</evidence>
<feature type="domain" description="HTH tetR-type" evidence="5">
    <location>
        <begin position="4"/>
        <end position="64"/>
    </location>
</feature>
<dbReference type="SUPFAM" id="SSF46689">
    <property type="entry name" value="Homeodomain-like"/>
    <property type="match status" value="1"/>
</dbReference>
<dbReference type="PANTHER" id="PTHR30055:SF234">
    <property type="entry name" value="HTH-TYPE TRANSCRIPTIONAL REGULATOR BETI"/>
    <property type="match status" value="1"/>
</dbReference>
<protein>
    <submittedName>
        <fullName evidence="6">TetR/AcrR family transcriptional regulator</fullName>
    </submittedName>
</protein>